<evidence type="ECO:0000256" key="3">
    <source>
        <dbReference type="ARBA" id="ARBA00022960"/>
    </source>
</evidence>
<sequence length="287" mass="31656">MTRLLFRYRRTLVLSTALLLAFVLMTLQVRSGSSVALFTKQILLTSISPFLRVVTKSFDITATVWNEYVDLRRVRRDNQLLKEEVRQLRAEVGELRETALEHARLGHLLQLGNRMGTEAVVARVIGKDTTNWFRTILIDTGANQGIRRHMTVVTREGLVGRVVDVTALASRVQLITDPESAVGVLIQRSRTIGVAAGSQGGAIQIKYLPLMADVAVDDRIITSGMGGIFPKGIPVGKIVRSSRPTNGTLFQLIEAQPHADFSRLEEVMVLKRPPSSGPSWAGEEPPP</sequence>
<dbReference type="Gene3D" id="2.40.10.350">
    <property type="entry name" value="Rod shape-determining protein MreC, domain 2"/>
    <property type="match status" value="1"/>
</dbReference>
<dbReference type="Proteomes" id="UP000006898">
    <property type="component" value="Chromosome"/>
</dbReference>
<evidence type="ECO:0000259" key="7">
    <source>
        <dbReference type="Pfam" id="PF04085"/>
    </source>
</evidence>
<evidence type="ECO:0000256" key="2">
    <source>
        <dbReference type="ARBA" id="ARBA00013855"/>
    </source>
</evidence>
<reference evidence="8 9" key="1">
    <citation type="journal article" date="2010" name="Nature">
        <title>Nitrite-driven anaerobic methane oxidation by oxygenic bacteria.</title>
        <authorList>
            <person name="Ettwig K.F."/>
            <person name="Butler M.K."/>
            <person name="Le Paslier D."/>
            <person name="Pelletier E."/>
            <person name="Mangenot S."/>
            <person name="Kuypers M.M.M."/>
            <person name="Schreiber F."/>
            <person name="Dutilh B.E."/>
            <person name="Zedelius J."/>
            <person name="de Beer D."/>
            <person name="Gloerich J."/>
            <person name="Wessels H.J.C.T."/>
            <person name="van Allen T."/>
            <person name="Luesken F."/>
            <person name="Wu M."/>
            <person name="van de Pas-Schoonen K.T."/>
            <person name="Op den Camp H.J.M."/>
            <person name="Janssen-Megens E.M."/>
            <person name="Francoijs K-J."/>
            <person name="Stunnenberg H."/>
            <person name="Weissenbach J."/>
            <person name="Jetten M.S.M."/>
            <person name="Strous M."/>
        </authorList>
    </citation>
    <scope>NUCLEOTIDE SEQUENCE [LARGE SCALE GENOMIC DNA]</scope>
</reference>
<dbReference type="InterPro" id="IPR055342">
    <property type="entry name" value="MreC_beta-barrel_core"/>
</dbReference>
<keyword evidence="6" id="KW-0175">Coiled coil</keyword>
<comment type="similarity">
    <text evidence="1 5">Belongs to the MreC family.</text>
</comment>
<evidence type="ECO:0000313" key="9">
    <source>
        <dbReference type="Proteomes" id="UP000006898"/>
    </source>
</evidence>
<feature type="domain" description="Rod shape-determining protein MreC beta-barrel core" evidence="7">
    <location>
        <begin position="124"/>
        <end position="271"/>
    </location>
</feature>
<evidence type="ECO:0000256" key="6">
    <source>
        <dbReference type="SAM" id="Coils"/>
    </source>
</evidence>
<evidence type="ECO:0000256" key="4">
    <source>
        <dbReference type="ARBA" id="ARBA00032089"/>
    </source>
</evidence>
<protein>
    <recommendedName>
        <fullName evidence="2 5">Cell shape-determining protein MreC</fullName>
    </recommendedName>
    <alternativeName>
        <fullName evidence="4 5">Cell shape protein MreC</fullName>
    </alternativeName>
</protein>
<dbReference type="InterPro" id="IPR042177">
    <property type="entry name" value="Cell/Rod_1"/>
</dbReference>
<dbReference type="PANTHER" id="PTHR34138">
    <property type="entry name" value="CELL SHAPE-DETERMINING PROTEIN MREC"/>
    <property type="match status" value="1"/>
</dbReference>
<evidence type="ECO:0000256" key="5">
    <source>
        <dbReference type="PIRNR" id="PIRNR038471"/>
    </source>
</evidence>
<dbReference type="EMBL" id="FP565575">
    <property type="protein sequence ID" value="CBE70205.1"/>
    <property type="molecule type" value="Genomic_DNA"/>
</dbReference>
<name>D5MN63_METO1</name>
<dbReference type="KEGG" id="mox:DAMO_3132"/>
<dbReference type="NCBIfam" id="TIGR00219">
    <property type="entry name" value="mreC"/>
    <property type="match status" value="1"/>
</dbReference>
<dbReference type="GO" id="GO:0005886">
    <property type="term" value="C:plasma membrane"/>
    <property type="evidence" value="ECO:0007669"/>
    <property type="project" value="TreeGrafter"/>
</dbReference>
<organism evidence="8 9">
    <name type="scientific">Methylomirabilis oxygeniifera</name>
    <dbReference type="NCBI Taxonomy" id="671143"/>
    <lineage>
        <taxon>Bacteria</taxon>
        <taxon>Candidatus Methylomirabilota</taxon>
        <taxon>Candidatus Methylomirabilia</taxon>
        <taxon>Candidatus Methylomirabilales</taxon>
        <taxon>Candidatus Methylomirabilaceae</taxon>
        <taxon>Candidatus Methylomirabilis</taxon>
    </lineage>
</organism>
<dbReference type="AlphaFoldDB" id="D5MN63"/>
<dbReference type="Gene3D" id="2.40.10.340">
    <property type="entry name" value="Rod shape-determining protein MreC, domain 1"/>
    <property type="match status" value="1"/>
</dbReference>
<dbReference type="PIRSF" id="PIRSF038471">
    <property type="entry name" value="MreC"/>
    <property type="match status" value="1"/>
</dbReference>
<dbReference type="GO" id="GO:0008360">
    <property type="term" value="P:regulation of cell shape"/>
    <property type="evidence" value="ECO:0007669"/>
    <property type="project" value="UniProtKB-KW"/>
</dbReference>
<dbReference type="STRING" id="671143.DAMO_3132"/>
<evidence type="ECO:0000313" key="8">
    <source>
        <dbReference type="EMBL" id="CBE70205.1"/>
    </source>
</evidence>
<dbReference type="InterPro" id="IPR042175">
    <property type="entry name" value="Cell/Rod_MreC_2"/>
</dbReference>
<keyword evidence="3 5" id="KW-0133">Cell shape</keyword>
<dbReference type="eggNOG" id="COG1792">
    <property type="taxonomic scope" value="Bacteria"/>
</dbReference>
<gene>
    <name evidence="8" type="ORF">DAMO_3132</name>
</gene>
<dbReference type="PATRIC" id="fig|671143.5.peg.2756"/>
<evidence type="ECO:0000256" key="1">
    <source>
        <dbReference type="ARBA" id="ARBA00009369"/>
    </source>
</evidence>
<feature type="coiled-coil region" evidence="6">
    <location>
        <begin position="71"/>
        <end position="98"/>
    </location>
</feature>
<proteinExistence type="inferred from homology"/>
<dbReference type="HOGENOM" id="CLU_042663_1_0_0"/>
<comment type="function">
    <text evidence="5">Involved in formation and maintenance of cell shape.</text>
</comment>
<dbReference type="PANTHER" id="PTHR34138:SF1">
    <property type="entry name" value="CELL SHAPE-DETERMINING PROTEIN MREC"/>
    <property type="match status" value="1"/>
</dbReference>
<accession>D5MN63</accession>
<dbReference type="Pfam" id="PF04085">
    <property type="entry name" value="MreC"/>
    <property type="match status" value="1"/>
</dbReference>
<dbReference type="InterPro" id="IPR007221">
    <property type="entry name" value="MreC"/>
</dbReference>